<dbReference type="STRING" id="985895.E4ZX11"/>
<dbReference type="RefSeq" id="XP_003838700.1">
    <property type="nucleotide sequence ID" value="XM_003838652.1"/>
</dbReference>
<dbReference type="PANTHER" id="PTHR24148:SF73">
    <property type="entry name" value="HET DOMAIN PROTEIN (AFU_ORTHOLOGUE AFUA_8G01020)"/>
    <property type="match status" value="1"/>
</dbReference>
<organism evidence="3">
    <name type="scientific">Leptosphaeria maculans (strain JN3 / isolate v23.1.3 / race Av1-4-5-6-7-8)</name>
    <name type="common">Blackleg fungus</name>
    <name type="synonym">Phoma lingam</name>
    <dbReference type="NCBI Taxonomy" id="985895"/>
    <lineage>
        <taxon>Eukaryota</taxon>
        <taxon>Fungi</taxon>
        <taxon>Dikarya</taxon>
        <taxon>Ascomycota</taxon>
        <taxon>Pezizomycotina</taxon>
        <taxon>Dothideomycetes</taxon>
        <taxon>Pleosporomycetidae</taxon>
        <taxon>Pleosporales</taxon>
        <taxon>Pleosporineae</taxon>
        <taxon>Leptosphaeriaceae</taxon>
        <taxon>Plenodomus</taxon>
        <taxon>Plenodomus lingam/Leptosphaeria maculans species complex</taxon>
    </lineage>
</organism>
<dbReference type="EMBL" id="FP929127">
    <property type="protein sequence ID" value="CBX95221.1"/>
    <property type="molecule type" value="Genomic_DNA"/>
</dbReference>
<proteinExistence type="predicted"/>
<dbReference type="eggNOG" id="ENOG502SIHE">
    <property type="taxonomic scope" value="Eukaryota"/>
</dbReference>
<name>E4ZX11_LEPMJ</name>
<sequence>MSETSRNDGPHVTCDLPCREATHHPLGPSMFQLTLSSANKDEIFSEALSDLDKSHQQTSTILQNLQKWNPATAALFTLRSPSTILSTPFRLVYPNEHLCAFDEAGLYARQFLAISYCWHSPDFQPGDSGCHDVWPVKKSIVDAIWTEKPHPRVGIWMDQLCIDQSSSADKRASVAAMDIIYRSCLRLVILLEDVLLDEQEIRLVQKYDIFTRSFDRTWNFEPDDVAVFASFYDKVDGARWWSRAWCFHEFSVHQPWTDKRQSDGRYNATFILCGPNDTTVKIKWVNLQLLMGSAAYVLPNASGWVKGQAIFAGVGLKSQDQERGWRSSIMARHNGVSDMGSSLLEDRLSIMMNLCGLGLAYVGPGLGSTDEIFYLSTLLALAAGETAPLTLMHHQSMRLQGNPTWLSKHTVMNDITIPGFKIQTLTGIHQIQPAQIELDMLFLDAPWESIKPQHLAPTYTIFPHTIPTTPPATHISAAASRVMSIYSYSETDLDLPRRRFLAGCILSGARFTTRLWTQIQNDIISPNYNTGAFKNLSPNPTFTVPATRFLTQLFPISTLLGISQSSHTFTPHDAALFLTWLSDPRSMYYIGLHTFRTEYSPRPRPDFAFINSMTCNQYFRTANPEQQHQLRIAIPTHLLASSCIPLRAWILQPVGVPGVQRWRLVGKALVLGEGDLEDEARGKGERVRVERVVVCG</sequence>
<dbReference type="VEuPathDB" id="FungiDB:LEMA_P023730.1"/>
<evidence type="ECO:0000313" key="3">
    <source>
        <dbReference type="Proteomes" id="UP000002668"/>
    </source>
</evidence>
<dbReference type="GeneID" id="13281426"/>
<feature type="domain" description="Heterokaryon incompatibility" evidence="1">
    <location>
        <begin position="111"/>
        <end position="249"/>
    </location>
</feature>
<evidence type="ECO:0000259" key="1">
    <source>
        <dbReference type="Pfam" id="PF06985"/>
    </source>
</evidence>
<evidence type="ECO:0000313" key="2">
    <source>
        <dbReference type="EMBL" id="CBX95221.1"/>
    </source>
</evidence>
<accession>E4ZX11</accession>
<keyword evidence="3" id="KW-1185">Reference proteome</keyword>
<dbReference type="Proteomes" id="UP000002668">
    <property type="component" value="Genome"/>
</dbReference>
<dbReference type="Pfam" id="PF06985">
    <property type="entry name" value="HET"/>
    <property type="match status" value="1"/>
</dbReference>
<gene>
    <name evidence="2" type="ORF">LEMA_P023730.1</name>
</gene>
<dbReference type="InParanoid" id="E4ZX11"/>
<dbReference type="InterPro" id="IPR010730">
    <property type="entry name" value="HET"/>
</dbReference>
<reference evidence="3" key="1">
    <citation type="journal article" date="2011" name="Nat. Commun.">
        <title>Effector diversification within compartments of the Leptosphaeria maculans genome affected by Repeat-Induced Point mutations.</title>
        <authorList>
            <person name="Rouxel T."/>
            <person name="Grandaubert J."/>
            <person name="Hane J.K."/>
            <person name="Hoede C."/>
            <person name="van de Wouw A.P."/>
            <person name="Couloux A."/>
            <person name="Dominguez V."/>
            <person name="Anthouard V."/>
            <person name="Bally P."/>
            <person name="Bourras S."/>
            <person name="Cozijnsen A.J."/>
            <person name="Ciuffetti L.M."/>
            <person name="Degrave A."/>
            <person name="Dilmaghani A."/>
            <person name="Duret L."/>
            <person name="Fudal I."/>
            <person name="Goodwin S.B."/>
            <person name="Gout L."/>
            <person name="Glaser N."/>
            <person name="Linglin J."/>
            <person name="Kema G.H.J."/>
            <person name="Lapalu N."/>
            <person name="Lawrence C.B."/>
            <person name="May K."/>
            <person name="Meyer M."/>
            <person name="Ollivier B."/>
            <person name="Poulain J."/>
            <person name="Schoch C.L."/>
            <person name="Simon A."/>
            <person name="Spatafora J.W."/>
            <person name="Stachowiak A."/>
            <person name="Turgeon B.G."/>
            <person name="Tyler B.M."/>
            <person name="Vincent D."/>
            <person name="Weissenbach J."/>
            <person name="Amselem J."/>
            <person name="Quesneville H."/>
            <person name="Oliver R.P."/>
            <person name="Wincker P."/>
            <person name="Balesdent M.-H."/>
            <person name="Howlett B.J."/>
        </authorList>
    </citation>
    <scope>NUCLEOTIDE SEQUENCE [LARGE SCALE GENOMIC DNA]</scope>
    <source>
        <strain evidence="3">JN3 / isolate v23.1.3 / race Av1-4-5-6-7-8</strain>
    </source>
</reference>
<dbReference type="AlphaFoldDB" id="E4ZX11"/>
<dbReference type="OrthoDB" id="270167at2759"/>
<dbReference type="InterPro" id="IPR052895">
    <property type="entry name" value="HetReg/Transcr_Mod"/>
</dbReference>
<dbReference type="PANTHER" id="PTHR24148">
    <property type="entry name" value="ANKYRIN REPEAT DOMAIN-CONTAINING PROTEIN 39 HOMOLOG-RELATED"/>
    <property type="match status" value="1"/>
</dbReference>
<dbReference type="HOGENOM" id="CLU_391349_0_0_1"/>
<protein>
    <recommendedName>
        <fullName evidence="1">Heterokaryon incompatibility domain-containing protein</fullName>
    </recommendedName>
</protein>
<dbReference type="OMA" id="FLAISYC"/>